<dbReference type="Proteomes" id="UP000516052">
    <property type="component" value="Chromosome"/>
</dbReference>
<dbReference type="EMBL" id="CP060828">
    <property type="protein sequence ID" value="QNP72713.1"/>
    <property type="molecule type" value="Genomic_DNA"/>
</dbReference>
<accession>A0A7H0IIU7</accession>
<proteinExistence type="predicted"/>
<name>A0A7H0IIU7_9ACTN</name>
<gene>
    <name evidence="1" type="ORF">IAG44_26990</name>
</gene>
<reference evidence="1 2" key="1">
    <citation type="submission" date="2020-08" db="EMBL/GenBank/DDBJ databases">
        <title>A novel species.</title>
        <authorList>
            <person name="Gao J."/>
        </authorList>
    </citation>
    <scope>NUCLEOTIDE SEQUENCE [LARGE SCALE GENOMIC DNA]</scope>
    <source>
        <strain evidence="1 2">CRXT-G-22</strain>
    </source>
</reference>
<dbReference type="RefSeq" id="WP_187749664.1">
    <property type="nucleotide sequence ID" value="NZ_CP060828.1"/>
</dbReference>
<keyword evidence="2" id="KW-1185">Reference proteome</keyword>
<dbReference type="KEGG" id="sroi:IAG44_26990"/>
<evidence type="ECO:0000313" key="1">
    <source>
        <dbReference type="EMBL" id="QNP72713.1"/>
    </source>
</evidence>
<protein>
    <submittedName>
        <fullName evidence="1">Uncharacterized protein</fullName>
    </submittedName>
</protein>
<dbReference type="AlphaFoldDB" id="A0A7H0IIU7"/>
<evidence type="ECO:0000313" key="2">
    <source>
        <dbReference type="Proteomes" id="UP000516052"/>
    </source>
</evidence>
<sequence length="85" mass="9305">MSDVRCPNPTCDAGPLRRFRELEGDEIAAAAEVMGHCASERGARFRPSAYHRCTGTGCRRVQRKDNWKMGGNLPEEFASPPPAGT</sequence>
<organism evidence="1 2">
    <name type="scientific">Streptomyces roseirectus</name>
    <dbReference type="NCBI Taxonomy" id="2768066"/>
    <lineage>
        <taxon>Bacteria</taxon>
        <taxon>Bacillati</taxon>
        <taxon>Actinomycetota</taxon>
        <taxon>Actinomycetes</taxon>
        <taxon>Kitasatosporales</taxon>
        <taxon>Streptomycetaceae</taxon>
        <taxon>Streptomyces</taxon>
    </lineage>
</organism>